<gene>
    <name evidence="1" type="ORF">SAMN05444364_103107</name>
</gene>
<dbReference type="EMBL" id="FQWA01000003">
    <property type="protein sequence ID" value="SHF63441.1"/>
    <property type="molecule type" value="Genomic_DNA"/>
</dbReference>
<reference evidence="1 2" key="1">
    <citation type="submission" date="2016-11" db="EMBL/GenBank/DDBJ databases">
        <authorList>
            <person name="Varghese N."/>
            <person name="Submissions S."/>
        </authorList>
    </citation>
    <scope>NUCLEOTIDE SEQUENCE [LARGE SCALE GENOMIC DNA]</scope>
    <source>
        <strain evidence="1 2">DSM 22613</strain>
    </source>
</reference>
<evidence type="ECO:0008006" key="3">
    <source>
        <dbReference type="Google" id="ProtNLM"/>
    </source>
</evidence>
<organism evidence="1 2">
    <name type="scientific">Prevotella scopos JCM 17725</name>
    <dbReference type="NCBI Taxonomy" id="1236518"/>
    <lineage>
        <taxon>Bacteria</taxon>
        <taxon>Pseudomonadati</taxon>
        <taxon>Bacteroidota</taxon>
        <taxon>Bacteroidia</taxon>
        <taxon>Bacteroidales</taxon>
        <taxon>Prevotellaceae</taxon>
        <taxon>Prevotella</taxon>
    </lineage>
</organism>
<dbReference type="AlphaFoldDB" id="A0AAX2F1U6"/>
<evidence type="ECO:0000313" key="2">
    <source>
        <dbReference type="Proteomes" id="UP000184105"/>
    </source>
</evidence>
<sequence length="63" mass="7167">MSNKLLPFVLFYRIYNALHGLCVDIPHVWCGCLAHMVRVLNTYGADGMHHMCEGLTPLLYMEG</sequence>
<dbReference type="Proteomes" id="UP000184105">
    <property type="component" value="Unassembled WGS sequence"/>
</dbReference>
<name>A0AAX2F1U6_9BACT</name>
<keyword evidence="2" id="KW-1185">Reference proteome</keyword>
<accession>A0AAX2F1U6</accession>
<proteinExistence type="predicted"/>
<comment type="caution">
    <text evidence="1">The sequence shown here is derived from an EMBL/GenBank/DDBJ whole genome shotgun (WGS) entry which is preliminary data.</text>
</comment>
<evidence type="ECO:0000313" key="1">
    <source>
        <dbReference type="EMBL" id="SHF63441.1"/>
    </source>
</evidence>
<protein>
    <recommendedName>
        <fullName evidence="3">Transposase</fullName>
    </recommendedName>
</protein>